<comment type="function">
    <text evidence="7">This protein is part of the stalk that links CF(0) to CF(1). It either transmits conformational changes from CF(0) to CF(1) or is implicated in proton conduction.</text>
</comment>
<keyword evidence="4 7" id="KW-0406">Ion transport</keyword>
<evidence type="ECO:0000256" key="7">
    <source>
        <dbReference type="HAMAP-Rule" id="MF_01416"/>
    </source>
</evidence>
<comment type="subcellular location">
    <subcellularLocation>
        <location evidence="7">Cell membrane</location>
        <topology evidence="7">Peripheral membrane protein</topology>
    </subcellularLocation>
    <subcellularLocation>
        <location evidence="1">Membrane</location>
    </subcellularLocation>
</comment>
<proteinExistence type="inferred from homology"/>
<keyword evidence="6 7" id="KW-0066">ATP synthesis</keyword>
<dbReference type="GO" id="GO:0046933">
    <property type="term" value="F:proton-transporting ATP synthase activity, rotational mechanism"/>
    <property type="evidence" value="ECO:0007669"/>
    <property type="project" value="UniProtKB-UniRule"/>
</dbReference>
<dbReference type="PANTHER" id="PTHR11910">
    <property type="entry name" value="ATP SYNTHASE DELTA CHAIN"/>
    <property type="match status" value="1"/>
</dbReference>
<dbReference type="GO" id="GO:0045259">
    <property type="term" value="C:proton-transporting ATP synthase complex"/>
    <property type="evidence" value="ECO:0007669"/>
    <property type="project" value="UniProtKB-KW"/>
</dbReference>
<keyword evidence="5 7" id="KW-0472">Membrane</keyword>
<evidence type="ECO:0000256" key="1">
    <source>
        <dbReference type="ARBA" id="ARBA00004370"/>
    </source>
</evidence>
<dbReference type="Pfam" id="PF00213">
    <property type="entry name" value="OSCP"/>
    <property type="match status" value="1"/>
</dbReference>
<reference evidence="9" key="1">
    <citation type="submission" date="2017-08" db="EMBL/GenBank/DDBJ databases">
        <authorList>
            <person name="Varghese N."/>
            <person name="Submissions S."/>
        </authorList>
    </citation>
    <scope>NUCLEOTIDE SEQUENCE [LARGE SCALE GENOMIC DNA]</scope>
    <source>
        <strain evidence="9">USBA17B2</strain>
    </source>
</reference>
<keyword evidence="2 7" id="KW-0813">Transport</keyword>
<dbReference type="InterPro" id="IPR000711">
    <property type="entry name" value="ATPase_OSCP/dsu"/>
</dbReference>
<evidence type="ECO:0000256" key="3">
    <source>
        <dbReference type="ARBA" id="ARBA00022781"/>
    </source>
</evidence>
<protein>
    <recommendedName>
        <fullName evidence="7">ATP synthase subunit delta</fullName>
    </recommendedName>
    <alternativeName>
        <fullName evidence="7">ATP synthase F(1) sector subunit delta</fullName>
    </alternativeName>
    <alternativeName>
        <fullName evidence="7">F-type ATPase subunit delta</fullName>
        <shortName evidence="7">F-ATPase subunit delta</shortName>
    </alternativeName>
</protein>
<dbReference type="RefSeq" id="WP_097186944.1">
    <property type="nucleotide sequence ID" value="NZ_OBQK01000001.1"/>
</dbReference>
<evidence type="ECO:0000256" key="6">
    <source>
        <dbReference type="ARBA" id="ARBA00023310"/>
    </source>
</evidence>
<dbReference type="PRINTS" id="PR00125">
    <property type="entry name" value="ATPASEDELTA"/>
</dbReference>
<evidence type="ECO:0000313" key="8">
    <source>
        <dbReference type="EMBL" id="SOC52783.1"/>
    </source>
</evidence>
<evidence type="ECO:0000256" key="2">
    <source>
        <dbReference type="ARBA" id="ARBA00022448"/>
    </source>
</evidence>
<dbReference type="Proteomes" id="UP000219688">
    <property type="component" value="Unassembled WGS sequence"/>
</dbReference>
<dbReference type="NCBIfam" id="NF009967">
    <property type="entry name" value="PRK13430.1"/>
    <property type="match status" value="1"/>
</dbReference>
<evidence type="ECO:0000256" key="4">
    <source>
        <dbReference type="ARBA" id="ARBA00023065"/>
    </source>
</evidence>
<comment type="function">
    <text evidence="7">F(1)F(0) ATP synthase produces ATP from ADP in the presence of a proton or sodium gradient. F-type ATPases consist of two structural domains, F(1) containing the extramembraneous catalytic core and F(0) containing the membrane proton channel, linked together by a central stalk and a peripheral stalk. During catalysis, ATP synthesis in the catalytic domain of F(1) is coupled via a rotary mechanism of the central stalk subunits to proton translocation.</text>
</comment>
<name>A0A285VFQ9_9MICO</name>
<keyword evidence="7" id="KW-0139">CF(1)</keyword>
<sequence>METSAFRRAYSEAEAALEEVLRADGIDVALRVAEELWAVARLVDATPTLRRNLADPSREGSDRAALAQGLLTGKVHGNSLHIVLAVVAQRWPAAGDLGLALERLGVEAVMAHAQHEGRLGQVEDELFRFDRIVGATPDLQAALADRRADAQAKGALVERLLSVRTAPQTVRLAKQAVAGVRGRRFDLTVASFLEQAAARQDQVSATVTTAVPLSATQLDRLEAALSSQYGRQIHTNVIIDEGVVGGIRVEIGDEIIDGTVGHRLVEARRQMTS</sequence>
<dbReference type="HAMAP" id="MF_01416">
    <property type="entry name" value="ATP_synth_delta_bact"/>
    <property type="match status" value="1"/>
</dbReference>
<gene>
    <name evidence="7" type="primary">atpH</name>
    <name evidence="8" type="ORF">SAMN05421879_101821</name>
</gene>
<dbReference type="EMBL" id="OBQK01000001">
    <property type="protein sequence ID" value="SOC52783.1"/>
    <property type="molecule type" value="Genomic_DNA"/>
</dbReference>
<evidence type="ECO:0000256" key="5">
    <source>
        <dbReference type="ARBA" id="ARBA00023136"/>
    </source>
</evidence>
<evidence type="ECO:0000313" key="9">
    <source>
        <dbReference type="Proteomes" id="UP000219688"/>
    </source>
</evidence>
<dbReference type="GO" id="GO:0005886">
    <property type="term" value="C:plasma membrane"/>
    <property type="evidence" value="ECO:0007669"/>
    <property type="project" value="UniProtKB-SubCell"/>
</dbReference>
<keyword evidence="7" id="KW-1003">Cell membrane</keyword>
<organism evidence="8 9">
    <name type="scientific">Ornithinimicrobium cerasi</name>
    <dbReference type="NCBI Taxonomy" id="2248773"/>
    <lineage>
        <taxon>Bacteria</taxon>
        <taxon>Bacillati</taxon>
        <taxon>Actinomycetota</taxon>
        <taxon>Actinomycetes</taxon>
        <taxon>Micrococcales</taxon>
        <taxon>Ornithinimicrobiaceae</taxon>
        <taxon>Ornithinimicrobium</taxon>
    </lineage>
</organism>
<accession>A0A285VFQ9</accession>
<dbReference type="AlphaFoldDB" id="A0A285VFQ9"/>
<keyword evidence="3 7" id="KW-0375">Hydrogen ion transport</keyword>
<comment type="similarity">
    <text evidence="7">Belongs to the ATPase delta chain family.</text>
</comment>
<keyword evidence="9" id="KW-1185">Reference proteome</keyword>